<dbReference type="AlphaFoldDB" id="A0AAW7JHD5"/>
<reference evidence="3" key="2">
    <citation type="submission" date="2023-08" db="EMBL/GenBank/DDBJ databases">
        <title>Identification and characterization of horizontal gene transfer across gut microbiota members of farm animals based on homology search.</title>
        <authorList>
            <person name="Schwarzerova J."/>
            <person name="Nykrynova M."/>
            <person name="Jureckova K."/>
            <person name="Cejkova D."/>
            <person name="Rychlik I."/>
        </authorList>
    </citation>
    <scope>NUCLEOTIDE SEQUENCE</scope>
    <source>
        <strain evidence="3">ET15</strain>
        <strain evidence="2">ET37</strain>
    </source>
</reference>
<gene>
    <name evidence="2" type="ORF">QVN81_08825</name>
    <name evidence="3" type="ORF">QVN84_06615</name>
</gene>
<keyword evidence="1" id="KW-0732">Signal</keyword>
<dbReference type="Proteomes" id="UP001168478">
    <property type="component" value="Unassembled WGS sequence"/>
</dbReference>
<proteinExistence type="predicted"/>
<evidence type="ECO:0000313" key="4">
    <source>
        <dbReference type="Proteomes" id="UP001167831"/>
    </source>
</evidence>
<name>A0AAW7JHD5_9BACT</name>
<organism evidence="3 5">
    <name type="scientific">Leyella lascolaii</name>
    <dbReference type="NCBI Taxonomy" id="1776379"/>
    <lineage>
        <taxon>Bacteria</taxon>
        <taxon>Pseudomonadati</taxon>
        <taxon>Bacteroidota</taxon>
        <taxon>Bacteroidia</taxon>
        <taxon>Bacteroidales</taxon>
        <taxon>Prevotellaceae</taxon>
        <taxon>Leyella</taxon>
    </lineage>
</organism>
<evidence type="ECO:0000256" key="1">
    <source>
        <dbReference type="SAM" id="SignalP"/>
    </source>
</evidence>
<dbReference type="EMBL" id="JAUEIE010000008">
    <property type="protein sequence ID" value="MDN0023119.1"/>
    <property type="molecule type" value="Genomic_DNA"/>
</dbReference>
<comment type="caution">
    <text evidence="3">The sequence shown here is derived from an EMBL/GenBank/DDBJ whole genome shotgun (WGS) entry which is preliminary data.</text>
</comment>
<protein>
    <submittedName>
        <fullName evidence="3">DUF4251 domain-containing protein</fullName>
    </submittedName>
</protein>
<sequence>MKKTVCFIIAVLSLMACAASRTTEEQRRQELALTAQSVRKALDDRYYTIDMTHIRPRRVPTRYLNGGYYLHISGDSIYSCLPYVGRAYNVPYGGGDGLDFDGVVQQYRESRSTDGKGTKIDIVVVNSEDRYRYMLYVGDDGHATLDVFPSSRESVAFDGEMNMGN</sequence>
<dbReference type="EMBL" id="JAUEIF010000004">
    <property type="protein sequence ID" value="MDN0025194.1"/>
    <property type="molecule type" value="Genomic_DNA"/>
</dbReference>
<feature type="chain" id="PRO_5043656008" evidence="1">
    <location>
        <begin position="19"/>
        <end position="165"/>
    </location>
</feature>
<dbReference type="Proteomes" id="UP001167831">
    <property type="component" value="Unassembled WGS sequence"/>
</dbReference>
<dbReference type="Gene3D" id="2.40.128.410">
    <property type="match status" value="1"/>
</dbReference>
<dbReference type="InterPro" id="IPR025347">
    <property type="entry name" value="DUF4251"/>
</dbReference>
<feature type="signal peptide" evidence="1">
    <location>
        <begin position="1"/>
        <end position="18"/>
    </location>
</feature>
<evidence type="ECO:0000313" key="3">
    <source>
        <dbReference type="EMBL" id="MDN0025194.1"/>
    </source>
</evidence>
<dbReference type="PROSITE" id="PS51257">
    <property type="entry name" value="PROKAR_LIPOPROTEIN"/>
    <property type="match status" value="1"/>
</dbReference>
<dbReference type="Pfam" id="PF14059">
    <property type="entry name" value="DUF4251"/>
    <property type="match status" value="1"/>
</dbReference>
<accession>A0AAW7JHD5</accession>
<reference evidence="3" key="1">
    <citation type="submission" date="2023-06" db="EMBL/GenBank/DDBJ databases">
        <authorList>
            <person name="Zeman M."/>
            <person name="Kubasova T."/>
            <person name="Jahodarova E."/>
            <person name="Nykrynova M."/>
            <person name="Rychlik I."/>
        </authorList>
    </citation>
    <scope>NUCLEOTIDE SEQUENCE</scope>
    <source>
        <strain evidence="3">ET15</strain>
        <strain evidence="2">ET37</strain>
    </source>
</reference>
<evidence type="ECO:0000313" key="5">
    <source>
        <dbReference type="Proteomes" id="UP001168478"/>
    </source>
</evidence>
<dbReference type="RefSeq" id="WP_289825600.1">
    <property type="nucleotide sequence ID" value="NZ_JAUEIE010000008.1"/>
</dbReference>
<keyword evidence="4" id="KW-1185">Reference proteome</keyword>
<evidence type="ECO:0000313" key="2">
    <source>
        <dbReference type="EMBL" id="MDN0023119.1"/>
    </source>
</evidence>